<dbReference type="Pfam" id="PF12849">
    <property type="entry name" value="PBP_like_2"/>
    <property type="match status" value="1"/>
</dbReference>
<dbReference type="InterPro" id="IPR050962">
    <property type="entry name" value="Phosphate-bind_PstS"/>
</dbReference>
<dbReference type="OrthoDB" id="9801510at2"/>
<keyword evidence="3 4" id="KW-0592">Phosphate transport</keyword>
<dbReference type="InterPro" id="IPR005673">
    <property type="entry name" value="ABC_phos-bd_PstS"/>
</dbReference>
<organism evidence="8 9">
    <name type="scientific">Cellulomonas aerilata</name>
    <dbReference type="NCBI Taxonomy" id="515326"/>
    <lineage>
        <taxon>Bacteria</taxon>
        <taxon>Bacillati</taxon>
        <taxon>Actinomycetota</taxon>
        <taxon>Actinomycetes</taxon>
        <taxon>Micrococcales</taxon>
        <taxon>Cellulomonadaceae</taxon>
        <taxon>Cellulomonas</taxon>
    </lineage>
</organism>
<dbReference type="NCBIfam" id="TIGR00975">
    <property type="entry name" value="3a0107s03"/>
    <property type="match status" value="1"/>
</dbReference>
<dbReference type="RefSeq" id="WP_146905227.1">
    <property type="nucleotide sequence ID" value="NZ_BAAARM010000004.1"/>
</dbReference>
<dbReference type="PANTHER" id="PTHR42996">
    <property type="entry name" value="PHOSPHATE-BINDING PROTEIN PSTS"/>
    <property type="match status" value="1"/>
</dbReference>
<dbReference type="AlphaFoldDB" id="A0A512DEF9"/>
<feature type="signal peptide" evidence="6">
    <location>
        <begin position="1"/>
        <end position="26"/>
    </location>
</feature>
<dbReference type="InterPro" id="IPR024370">
    <property type="entry name" value="PBP_domain"/>
</dbReference>
<gene>
    <name evidence="8" type="ORF">CAE01nite_25890</name>
</gene>
<evidence type="ECO:0000256" key="5">
    <source>
        <dbReference type="SAM" id="MobiDB-lite"/>
    </source>
</evidence>
<dbReference type="Gene3D" id="3.40.190.10">
    <property type="entry name" value="Periplasmic binding protein-like II"/>
    <property type="match status" value="2"/>
</dbReference>
<evidence type="ECO:0000256" key="3">
    <source>
        <dbReference type="ARBA" id="ARBA00022592"/>
    </source>
</evidence>
<proteinExistence type="inferred from homology"/>
<dbReference type="GO" id="GO:0042301">
    <property type="term" value="F:phosphate ion binding"/>
    <property type="evidence" value="ECO:0007669"/>
    <property type="project" value="InterPro"/>
</dbReference>
<dbReference type="CDD" id="cd13565">
    <property type="entry name" value="PBP2_PstS"/>
    <property type="match status" value="1"/>
</dbReference>
<dbReference type="EMBL" id="BJYY01000016">
    <property type="protein sequence ID" value="GEO34864.1"/>
    <property type="molecule type" value="Genomic_DNA"/>
</dbReference>
<keyword evidence="2 4" id="KW-0813">Transport</keyword>
<comment type="caution">
    <text evidence="8">The sequence shown here is derived from an EMBL/GenBank/DDBJ whole genome shotgun (WGS) entry which is preliminary data.</text>
</comment>
<evidence type="ECO:0000256" key="2">
    <source>
        <dbReference type="ARBA" id="ARBA00022448"/>
    </source>
</evidence>
<comment type="similarity">
    <text evidence="1 4">Belongs to the PstS family.</text>
</comment>
<keyword evidence="6" id="KW-0732">Signal</keyword>
<feature type="domain" description="PBP" evidence="7">
    <location>
        <begin position="41"/>
        <end position="339"/>
    </location>
</feature>
<evidence type="ECO:0000313" key="8">
    <source>
        <dbReference type="EMBL" id="GEO34864.1"/>
    </source>
</evidence>
<keyword evidence="9" id="KW-1185">Reference proteome</keyword>
<evidence type="ECO:0000256" key="4">
    <source>
        <dbReference type="PIRNR" id="PIRNR002756"/>
    </source>
</evidence>
<reference evidence="8 9" key="1">
    <citation type="submission" date="2019-07" db="EMBL/GenBank/DDBJ databases">
        <title>Whole genome shotgun sequence of Cellulomonas aerilata NBRC 106308.</title>
        <authorList>
            <person name="Hosoyama A."/>
            <person name="Uohara A."/>
            <person name="Ohji S."/>
            <person name="Ichikawa N."/>
        </authorList>
    </citation>
    <scope>NUCLEOTIDE SEQUENCE [LARGE SCALE GENOMIC DNA]</scope>
    <source>
        <strain evidence="8 9">NBRC 106308</strain>
    </source>
</reference>
<accession>A0A512DEF9</accession>
<dbReference type="SUPFAM" id="SSF53850">
    <property type="entry name" value="Periplasmic binding protein-like II"/>
    <property type="match status" value="1"/>
</dbReference>
<dbReference type="GO" id="GO:0035435">
    <property type="term" value="P:phosphate ion transmembrane transport"/>
    <property type="evidence" value="ECO:0007669"/>
    <property type="project" value="InterPro"/>
</dbReference>
<name>A0A512DEF9_9CELL</name>
<evidence type="ECO:0000256" key="6">
    <source>
        <dbReference type="SAM" id="SignalP"/>
    </source>
</evidence>
<dbReference type="PANTHER" id="PTHR42996:SF1">
    <property type="entry name" value="PHOSPHATE-BINDING PROTEIN PSTS"/>
    <property type="match status" value="1"/>
</dbReference>
<dbReference type="PROSITE" id="PS51257">
    <property type="entry name" value="PROKAR_LIPOPROTEIN"/>
    <property type="match status" value="1"/>
</dbReference>
<feature type="chain" id="PRO_5038547895" description="Phosphate-binding protein" evidence="6">
    <location>
        <begin position="27"/>
        <end position="372"/>
    </location>
</feature>
<dbReference type="Proteomes" id="UP000321181">
    <property type="component" value="Unassembled WGS sequence"/>
</dbReference>
<feature type="compositionally biased region" description="Low complexity" evidence="5">
    <location>
        <begin position="34"/>
        <end position="44"/>
    </location>
</feature>
<evidence type="ECO:0000313" key="9">
    <source>
        <dbReference type="Proteomes" id="UP000321181"/>
    </source>
</evidence>
<evidence type="ECO:0000259" key="7">
    <source>
        <dbReference type="Pfam" id="PF12849"/>
    </source>
</evidence>
<dbReference type="PIRSF" id="PIRSF002756">
    <property type="entry name" value="PstS"/>
    <property type="match status" value="1"/>
</dbReference>
<evidence type="ECO:0000256" key="1">
    <source>
        <dbReference type="ARBA" id="ARBA00008725"/>
    </source>
</evidence>
<protein>
    <recommendedName>
        <fullName evidence="4">Phosphate-binding protein</fullName>
    </recommendedName>
</protein>
<feature type="region of interest" description="Disordered" evidence="5">
    <location>
        <begin position="34"/>
        <end position="54"/>
    </location>
</feature>
<dbReference type="GO" id="GO:0043190">
    <property type="term" value="C:ATP-binding cassette (ABC) transporter complex"/>
    <property type="evidence" value="ECO:0007669"/>
    <property type="project" value="InterPro"/>
</dbReference>
<sequence>MNVSLHRRVGAIALTGALALSLAACGSDDPVAAGAPAGDATEAGSELSGELVGAGASSQESAMEAWRAGFQSANPDVNVSYDPVGSGGGRTQFLEGGTDFAGSDAALKEDELTQAAERCTDGEAIEVPLYISPIAVIYNLPGVDELNLSPAVIAGIFNRTITTWNAPEIAADNPDATLPDLPITPVNRSDESGTTENFTEYLVATAGEAWPHEASGDWPVSGGQSAQGTSGVVQTVQGGEGTIGYADASKAGSLGTARIKVGEEWVAYSPEAAAAVVDASPRAEGQSEHAVVVELDRATTASGAYPLVLISYSIACTAYEDPAKADLVKAFLGYVASSEGQEAAATSAGSAPISDTLRTDIEASIEAIGAGA</sequence>